<reference evidence="3 4" key="1">
    <citation type="submission" date="2021-06" db="EMBL/GenBank/DDBJ databases">
        <authorList>
            <person name="Kallberg Y."/>
            <person name="Tangrot J."/>
            <person name="Rosling A."/>
        </authorList>
    </citation>
    <scope>NUCLEOTIDE SEQUENCE [LARGE SCALE GENOMIC DNA]</scope>
    <source>
        <strain evidence="3 4">120-4 pot B 10/14</strain>
    </source>
</reference>
<protein>
    <submittedName>
        <fullName evidence="3">7986_t:CDS:1</fullName>
    </submittedName>
</protein>
<organism evidence="3 4">
    <name type="scientific">Gigaspora margarita</name>
    <dbReference type="NCBI Taxonomy" id="4874"/>
    <lineage>
        <taxon>Eukaryota</taxon>
        <taxon>Fungi</taxon>
        <taxon>Fungi incertae sedis</taxon>
        <taxon>Mucoromycota</taxon>
        <taxon>Glomeromycotina</taxon>
        <taxon>Glomeromycetes</taxon>
        <taxon>Diversisporales</taxon>
        <taxon>Gigasporaceae</taxon>
        <taxon>Gigaspora</taxon>
    </lineage>
</organism>
<dbReference type="InterPro" id="IPR007527">
    <property type="entry name" value="Znf_SWIM"/>
</dbReference>
<comment type="caution">
    <text evidence="3">The sequence shown here is derived from an EMBL/GenBank/DDBJ whole genome shotgun (WGS) entry which is preliminary data.</text>
</comment>
<dbReference type="Proteomes" id="UP000789901">
    <property type="component" value="Unassembled WGS sequence"/>
</dbReference>
<keyword evidence="4" id="KW-1185">Reference proteome</keyword>
<accession>A0ABM8W5H9</accession>
<dbReference type="EMBL" id="CAJVQB010001313">
    <property type="protein sequence ID" value="CAG8530527.1"/>
    <property type="molecule type" value="Genomic_DNA"/>
</dbReference>
<sequence length="142" mass="16226">MQLFCDRHSPASALYVYEDEIHISALSNEEPIRILADHATNPSYDYIKDICKSYHNLQLGKRNSTSMFQRLLKKLQIIMLLKVNESSIQKSNKNNEYLVPSVSKKDLMYTVNSAIEICSCLSESGAPCKHQEVLLYPNTILE</sequence>
<evidence type="ECO:0000259" key="2">
    <source>
        <dbReference type="PROSITE" id="PS50966"/>
    </source>
</evidence>
<dbReference type="PROSITE" id="PS50966">
    <property type="entry name" value="ZF_SWIM"/>
    <property type="match status" value="1"/>
</dbReference>
<proteinExistence type="predicted"/>
<name>A0ABM8W5H9_GIGMA</name>
<evidence type="ECO:0000313" key="3">
    <source>
        <dbReference type="EMBL" id="CAG8530527.1"/>
    </source>
</evidence>
<keyword evidence="1" id="KW-0863">Zinc-finger</keyword>
<evidence type="ECO:0000313" key="4">
    <source>
        <dbReference type="Proteomes" id="UP000789901"/>
    </source>
</evidence>
<keyword evidence="1" id="KW-0862">Zinc</keyword>
<evidence type="ECO:0000256" key="1">
    <source>
        <dbReference type="PROSITE-ProRule" id="PRU00325"/>
    </source>
</evidence>
<feature type="domain" description="SWIM-type" evidence="2">
    <location>
        <begin position="109"/>
        <end position="139"/>
    </location>
</feature>
<gene>
    <name evidence="3" type="ORF">GMARGA_LOCUS3599</name>
</gene>
<keyword evidence="1" id="KW-0479">Metal-binding</keyword>